<keyword evidence="2" id="KW-1185">Reference proteome</keyword>
<accession>A0ACD5XKM2</accession>
<reference evidence="1" key="2">
    <citation type="submission" date="2025-09" db="UniProtKB">
        <authorList>
            <consortium name="EnsemblPlants"/>
        </authorList>
    </citation>
    <scope>IDENTIFICATION</scope>
</reference>
<proteinExistence type="predicted"/>
<protein>
    <submittedName>
        <fullName evidence="1">Uncharacterized protein</fullName>
    </submittedName>
</protein>
<reference evidence="1" key="1">
    <citation type="submission" date="2021-05" db="EMBL/GenBank/DDBJ databases">
        <authorList>
            <person name="Scholz U."/>
            <person name="Mascher M."/>
            <person name="Fiebig A."/>
        </authorList>
    </citation>
    <scope>NUCLEOTIDE SEQUENCE [LARGE SCALE GENOMIC DNA]</scope>
</reference>
<name>A0ACD5XKM2_AVESA</name>
<organism evidence="1 2">
    <name type="scientific">Avena sativa</name>
    <name type="common">Oat</name>
    <dbReference type="NCBI Taxonomy" id="4498"/>
    <lineage>
        <taxon>Eukaryota</taxon>
        <taxon>Viridiplantae</taxon>
        <taxon>Streptophyta</taxon>
        <taxon>Embryophyta</taxon>
        <taxon>Tracheophyta</taxon>
        <taxon>Spermatophyta</taxon>
        <taxon>Magnoliopsida</taxon>
        <taxon>Liliopsida</taxon>
        <taxon>Poales</taxon>
        <taxon>Poaceae</taxon>
        <taxon>BOP clade</taxon>
        <taxon>Pooideae</taxon>
        <taxon>Poodae</taxon>
        <taxon>Poeae</taxon>
        <taxon>Poeae Chloroplast Group 1 (Aveneae type)</taxon>
        <taxon>Aveninae</taxon>
        <taxon>Avena</taxon>
    </lineage>
</organism>
<evidence type="ECO:0000313" key="1">
    <source>
        <dbReference type="EnsemblPlants" id="AVESA.00010b.r2.5AG0841110.1.CDS.1"/>
    </source>
</evidence>
<sequence>MEIDINAVEDEALLEIQQQLDGFVREREDPSRRDHQADGRMMAEEEEEYVDIVGGVSPLAIAPAPLQLAEDDEEYVDICGDASPSSVVTPKILGDDATMSGRPSSSTSSDSESRAERDATLLMDSAKEYLERCRAREKARQEVLQTERTAMPSETIHPTVFKSLGIVEYNMARPDNLLRQLGFFLKVEVDEYGIGIEEQQQHHCQSFQEDLEEGEIRF</sequence>
<dbReference type="EnsemblPlants" id="AVESA.00010b.r2.5AG0841110.1">
    <property type="protein sequence ID" value="AVESA.00010b.r2.5AG0841110.1.CDS.1"/>
    <property type="gene ID" value="AVESA.00010b.r2.5AG0841110"/>
</dbReference>
<dbReference type="Proteomes" id="UP001732700">
    <property type="component" value="Chromosome 5A"/>
</dbReference>
<evidence type="ECO:0000313" key="2">
    <source>
        <dbReference type="Proteomes" id="UP001732700"/>
    </source>
</evidence>